<name>A0AAE1WQQ5_9LAMI</name>
<reference evidence="2" key="1">
    <citation type="submission" date="2020-06" db="EMBL/GenBank/DDBJ databases">
        <authorList>
            <person name="Li T."/>
            <person name="Hu X."/>
            <person name="Zhang T."/>
            <person name="Song X."/>
            <person name="Zhang H."/>
            <person name="Dai N."/>
            <person name="Sheng W."/>
            <person name="Hou X."/>
            <person name="Wei L."/>
        </authorList>
    </citation>
    <scope>NUCLEOTIDE SEQUENCE</scope>
    <source>
        <strain evidence="2">K16</strain>
        <tissue evidence="2">Leaf</tissue>
    </source>
</reference>
<proteinExistence type="predicted"/>
<feature type="transmembrane region" description="Helical" evidence="1">
    <location>
        <begin position="362"/>
        <end position="384"/>
    </location>
</feature>
<evidence type="ECO:0000313" key="3">
    <source>
        <dbReference type="Proteomes" id="UP001289374"/>
    </source>
</evidence>
<dbReference type="Proteomes" id="UP001289374">
    <property type="component" value="Unassembled WGS sequence"/>
</dbReference>
<evidence type="ECO:0008006" key="4">
    <source>
        <dbReference type="Google" id="ProtNLM"/>
    </source>
</evidence>
<gene>
    <name evidence="2" type="ORF">Sango_1265300</name>
</gene>
<keyword evidence="1" id="KW-0472">Membrane</keyword>
<dbReference type="AlphaFoldDB" id="A0AAE1WQQ5"/>
<dbReference type="InterPro" id="IPR052343">
    <property type="entry name" value="Retrotransposon-Effector_Assoc"/>
</dbReference>
<dbReference type="PANTHER" id="PTHR46890">
    <property type="entry name" value="NON-LTR RETROLELEMENT REVERSE TRANSCRIPTASE-LIKE PROTEIN-RELATED"/>
    <property type="match status" value="1"/>
</dbReference>
<keyword evidence="1" id="KW-1133">Transmembrane helix</keyword>
<comment type="caution">
    <text evidence="2">The sequence shown here is derived from an EMBL/GenBank/DDBJ whole genome shotgun (WGS) entry which is preliminary data.</text>
</comment>
<dbReference type="EMBL" id="JACGWL010000007">
    <property type="protein sequence ID" value="KAK4397898.1"/>
    <property type="molecule type" value="Genomic_DNA"/>
</dbReference>
<protein>
    <recommendedName>
        <fullName evidence="4">RNase H type-1 domain-containing protein</fullName>
    </recommendedName>
</protein>
<reference evidence="2" key="2">
    <citation type="journal article" date="2024" name="Plant">
        <title>Genomic evolution and insights into agronomic trait innovations of Sesamum species.</title>
        <authorList>
            <person name="Miao H."/>
            <person name="Wang L."/>
            <person name="Qu L."/>
            <person name="Liu H."/>
            <person name="Sun Y."/>
            <person name="Le M."/>
            <person name="Wang Q."/>
            <person name="Wei S."/>
            <person name="Zheng Y."/>
            <person name="Lin W."/>
            <person name="Duan Y."/>
            <person name="Cao H."/>
            <person name="Xiong S."/>
            <person name="Wang X."/>
            <person name="Wei L."/>
            <person name="Li C."/>
            <person name="Ma Q."/>
            <person name="Ju M."/>
            <person name="Zhao R."/>
            <person name="Li G."/>
            <person name="Mu C."/>
            <person name="Tian Q."/>
            <person name="Mei H."/>
            <person name="Zhang T."/>
            <person name="Gao T."/>
            <person name="Zhang H."/>
        </authorList>
    </citation>
    <scope>NUCLEOTIDE SEQUENCE</scope>
    <source>
        <strain evidence="2">K16</strain>
    </source>
</reference>
<evidence type="ECO:0000256" key="1">
    <source>
        <dbReference type="SAM" id="Phobius"/>
    </source>
</evidence>
<dbReference type="PANTHER" id="PTHR46890:SF48">
    <property type="entry name" value="RNA-DIRECTED DNA POLYMERASE"/>
    <property type="match status" value="1"/>
</dbReference>
<organism evidence="2 3">
    <name type="scientific">Sesamum angolense</name>
    <dbReference type="NCBI Taxonomy" id="2727404"/>
    <lineage>
        <taxon>Eukaryota</taxon>
        <taxon>Viridiplantae</taxon>
        <taxon>Streptophyta</taxon>
        <taxon>Embryophyta</taxon>
        <taxon>Tracheophyta</taxon>
        <taxon>Spermatophyta</taxon>
        <taxon>Magnoliopsida</taxon>
        <taxon>eudicotyledons</taxon>
        <taxon>Gunneridae</taxon>
        <taxon>Pentapetalae</taxon>
        <taxon>asterids</taxon>
        <taxon>lamiids</taxon>
        <taxon>Lamiales</taxon>
        <taxon>Pedaliaceae</taxon>
        <taxon>Sesamum</taxon>
    </lineage>
</organism>
<keyword evidence="3" id="KW-1185">Reference proteome</keyword>
<evidence type="ECO:0000313" key="2">
    <source>
        <dbReference type="EMBL" id="KAK4397898.1"/>
    </source>
</evidence>
<keyword evidence="1" id="KW-0812">Transmembrane</keyword>
<accession>A0AAE1WQQ5</accession>
<sequence>MKCIANKEVKQLGLQDGDRNTQFFHAKASTRQRTNTIDRLKNDTGRWLEELEDIRALIMLHFTRLFQFGNTFEEEVDLGVKHILPRVDEGMAQVLSRPFTEEEVTKALFQMSPLKSPSPDGMAPTFFQFNWHVVNRHVLICVLNLLHNNVLPDNLNATNIMLIPKLKPLLDSIVSPTQAVFFLGRLITDNALVAYELNHLLKNKKVGEKSFMALKLDTSESCDKDGASVQVPRLGFAGTRGYPDLRYEDLIHSNLLSGPVNWIAQRWGHHQLRPPARNRWQHPPADSTFNSLDETGIGVVARDSSSACLAWISRRIYRPVAPLIAEAIAAREAISFAIKSGRGHLMATVEATKLLIDKGKRLSITVVIIVPLSIARVVLIPIAVGGGSETRCFQQIVVVIEGDSPYRTSEGHPRMSVVQCGAL</sequence>